<evidence type="ECO:0000313" key="2">
    <source>
        <dbReference type="Proteomes" id="UP000830395"/>
    </source>
</evidence>
<keyword evidence="2" id="KW-1185">Reference proteome</keyword>
<protein>
    <submittedName>
        <fullName evidence="1">Uncharacterized protein</fullName>
    </submittedName>
</protein>
<reference evidence="1" key="1">
    <citation type="submission" date="2020-02" db="EMBL/GenBank/DDBJ databases">
        <title>Genome sequencing of the panga catfish, Pangasius djambal.</title>
        <authorList>
            <person name="Wen M."/>
            <person name="Zahm M."/>
            <person name="Roques C."/>
            <person name="Cabau C."/>
            <person name="Klopp C."/>
            <person name="Donnadieu C."/>
            <person name="Jouanno E."/>
            <person name="Avarre J.-C."/>
            <person name="Campet M."/>
            <person name="Ha T."/>
            <person name="Dugue R."/>
            <person name="Lampietro C."/>
            <person name="Louis A."/>
            <person name="Herpin A."/>
            <person name="Echchiki A."/>
            <person name="Berthelot C."/>
            <person name="Parey E."/>
            <person name="Roest-Crollius H."/>
            <person name="Braasch I."/>
            <person name="Postlethwait J.H."/>
            <person name="Bobe J."/>
            <person name="Montfort J."/>
            <person name="Bouchez O."/>
            <person name="Begum T."/>
            <person name="Schartl M."/>
            <person name="Gustiano R."/>
            <person name="Guiguen Y."/>
        </authorList>
    </citation>
    <scope>NUCLEOTIDE SEQUENCE</scope>
    <source>
        <strain evidence="1">Pdj_M5554</strain>
    </source>
</reference>
<evidence type="ECO:0000313" key="1">
    <source>
        <dbReference type="EMBL" id="MCJ8738860.1"/>
    </source>
</evidence>
<accession>A0ACC5YTT6</accession>
<comment type="caution">
    <text evidence="1">The sequence shown here is derived from an EMBL/GenBank/DDBJ whole genome shotgun (WGS) entry which is preliminary data.</text>
</comment>
<proteinExistence type="predicted"/>
<name>A0ACC5YTT6_9TELE</name>
<sequence>MAAPLLRFFGKASRQLTQPWASCRPLVRHVSSPAAGFPPLQTYSEEEAMMRETVQKYAQERIAPFVSKMDENSAMEPEVISSMFEQGLMGIEISTEYGGTGSSFFNSILVIEELAKVDPSISVMCDVQNTLINTLVMKLGTEEQKAKYLPRLASDMVGAPRDQPHCSSKYSNTNHCTSRTKPRLLHCNRHRGHASFTVIDTEATPPSL</sequence>
<gene>
    <name evidence="1" type="ORF">PDJAM_G00040590</name>
</gene>
<dbReference type="Proteomes" id="UP000830395">
    <property type="component" value="Chromosome 12"/>
</dbReference>
<organism evidence="1 2">
    <name type="scientific">Pangasius djambal</name>
    <dbReference type="NCBI Taxonomy" id="1691987"/>
    <lineage>
        <taxon>Eukaryota</taxon>
        <taxon>Metazoa</taxon>
        <taxon>Chordata</taxon>
        <taxon>Craniata</taxon>
        <taxon>Vertebrata</taxon>
        <taxon>Euteleostomi</taxon>
        <taxon>Actinopterygii</taxon>
        <taxon>Neopterygii</taxon>
        <taxon>Teleostei</taxon>
        <taxon>Ostariophysi</taxon>
        <taxon>Siluriformes</taxon>
        <taxon>Pangasiidae</taxon>
        <taxon>Pangasius</taxon>
    </lineage>
</organism>
<dbReference type="EMBL" id="CM040986">
    <property type="protein sequence ID" value="MCJ8738860.1"/>
    <property type="molecule type" value="Genomic_DNA"/>
</dbReference>